<evidence type="ECO:0000313" key="3">
    <source>
        <dbReference type="EMBL" id="KRG69553.1"/>
    </source>
</evidence>
<dbReference type="STRING" id="344882.ABB29_08715"/>
<gene>
    <name evidence="3" type="ORF">ABB29_08715</name>
</gene>
<evidence type="ECO:0000256" key="1">
    <source>
        <dbReference type="SAM" id="MobiDB-lite"/>
    </source>
</evidence>
<reference evidence="3 4" key="1">
    <citation type="submission" date="2015-05" db="EMBL/GenBank/DDBJ databases">
        <title>Genome sequencing and analysis of members of genus Stenotrophomonas.</title>
        <authorList>
            <person name="Patil P.P."/>
            <person name="Midha S."/>
            <person name="Patil P.B."/>
        </authorList>
    </citation>
    <scope>NUCLEOTIDE SEQUENCE [LARGE SCALE GENOMIC DNA]</scope>
    <source>
        <strain evidence="3 4">DSM 21858</strain>
    </source>
</reference>
<feature type="chain" id="PRO_5006394580" description="PepSY domain-containing protein" evidence="2">
    <location>
        <begin position="28"/>
        <end position="127"/>
    </location>
</feature>
<feature type="region of interest" description="Disordered" evidence="1">
    <location>
        <begin position="38"/>
        <end position="62"/>
    </location>
</feature>
<dbReference type="AlphaFoldDB" id="A0A0R0CUV8"/>
<protein>
    <recommendedName>
        <fullName evidence="5">PepSY domain-containing protein</fullName>
    </recommendedName>
</protein>
<organism evidence="3 4">
    <name type="scientific">Pseudoxanthomonas dokdonensis</name>
    <dbReference type="NCBI Taxonomy" id="344882"/>
    <lineage>
        <taxon>Bacteria</taxon>
        <taxon>Pseudomonadati</taxon>
        <taxon>Pseudomonadota</taxon>
        <taxon>Gammaproteobacteria</taxon>
        <taxon>Lysobacterales</taxon>
        <taxon>Lysobacteraceae</taxon>
        <taxon>Pseudoxanthomonas</taxon>
    </lineage>
</organism>
<sequence length="127" mass="13859">MRFLRSIQTVSVALMAALAGLGVVAVAAAQQLPAPESMAQARASMPSARHDSLSDSVRRVQRERGRVLSAERVPFEGRDINRIKYVDDRGRVRYMDDAVGPRQRVTSQAARPQPQPAPARGDNPSNP</sequence>
<comment type="caution">
    <text evidence="3">The sequence shown here is derived from an EMBL/GenBank/DDBJ whole genome shotgun (WGS) entry which is preliminary data.</text>
</comment>
<evidence type="ECO:0008006" key="5">
    <source>
        <dbReference type="Google" id="ProtNLM"/>
    </source>
</evidence>
<dbReference type="PATRIC" id="fig|344882.3.peg.3102"/>
<name>A0A0R0CUV8_9GAMM</name>
<dbReference type="Proteomes" id="UP000052052">
    <property type="component" value="Unassembled WGS sequence"/>
</dbReference>
<accession>A0A0R0CUV8</accession>
<keyword evidence="4" id="KW-1185">Reference proteome</keyword>
<feature type="compositionally biased region" description="Basic and acidic residues" evidence="1">
    <location>
        <begin position="48"/>
        <end position="62"/>
    </location>
</feature>
<evidence type="ECO:0000313" key="4">
    <source>
        <dbReference type="Proteomes" id="UP000052052"/>
    </source>
</evidence>
<feature type="signal peptide" evidence="2">
    <location>
        <begin position="1"/>
        <end position="27"/>
    </location>
</feature>
<keyword evidence="2" id="KW-0732">Signal</keyword>
<proteinExistence type="predicted"/>
<dbReference type="EMBL" id="LDJL01000009">
    <property type="protein sequence ID" value="KRG69553.1"/>
    <property type="molecule type" value="Genomic_DNA"/>
</dbReference>
<feature type="region of interest" description="Disordered" evidence="1">
    <location>
        <begin position="94"/>
        <end position="127"/>
    </location>
</feature>
<evidence type="ECO:0000256" key="2">
    <source>
        <dbReference type="SAM" id="SignalP"/>
    </source>
</evidence>